<evidence type="ECO:0000313" key="4">
    <source>
        <dbReference type="EMBL" id="KAJ0981569.1"/>
    </source>
</evidence>
<name>A0A9D5CYY3_9LILI</name>
<dbReference type="Pfam" id="PF12796">
    <property type="entry name" value="Ank_2"/>
    <property type="match status" value="1"/>
</dbReference>
<evidence type="ECO:0000313" key="5">
    <source>
        <dbReference type="Proteomes" id="UP001085076"/>
    </source>
</evidence>
<dbReference type="InterPro" id="IPR036770">
    <property type="entry name" value="Ankyrin_rpt-contain_sf"/>
</dbReference>
<dbReference type="PROSITE" id="PS50088">
    <property type="entry name" value="ANK_REPEAT"/>
    <property type="match status" value="1"/>
</dbReference>
<proteinExistence type="predicted"/>
<dbReference type="Gene3D" id="1.25.40.20">
    <property type="entry name" value="Ankyrin repeat-containing domain"/>
    <property type="match status" value="1"/>
</dbReference>
<protein>
    <submittedName>
        <fullName evidence="4">Uncharacterized protein</fullName>
    </submittedName>
</protein>
<dbReference type="Proteomes" id="UP001085076">
    <property type="component" value="Miscellaneous, Linkage group lg02"/>
</dbReference>
<accession>A0A9D5CYY3</accession>
<evidence type="ECO:0000256" key="1">
    <source>
        <dbReference type="ARBA" id="ARBA00022737"/>
    </source>
</evidence>
<feature type="repeat" description="ANK" evidence="3">
    <location>
        <begin position="194"/>
        <end position="226"/>
    </location>
</feature>
<dbReference type="SMART" id="SM00248">
    <property type="entry name" value="ANK"/>
    <property type="match status" value="3"/>
</dbReference>
<dbReference type="AlphaFoldDB" id="A0A9D5CYY3"/>
<evidence type="ECO:0000256" key="2">
    <source>
        <dbReference type="ARBA" id="ARBA00023043"/>
    </source>
</evidence>
<keyword evidence="1" id="KW-0677">Repeat</keyword>
<evidence type="ECO:0000256" key="3">
    <source>
        <dbReference type="PROSITE-ProRule" id="PRU00023"/>
    </source>
</evidence>
<dbReference type="EMBL" id="JAGGNH010000002">
    <property type="protein sequence ID" value="KAJ0981569.1"/>
    <property type="molecule type" value="Genomic_DNA"/>
</dbReference>
<reference evidence="4" key="1">
    <citation type="submission" date="2021-03" db="EMBL/GenBank/DDBJ databases">
        <authorList>
            <person name="Li Z."/>
            <person name="Yang C."/>
        </authorList>
    </citation>
    <scope>NUCLEOTIDE SEQUENCE</scope>
    <source>
        <strain evidence="4">Dzin_1.0</strain>
        <tissue evidence="4">Leaf</tissue>
    </source>
</reference>
<dbReference type="PANTHER" id="PTHR24171:SF9">
    <property type="entry name" value="ANKYRIN REPEAT DOMAIN-CONTAINING PROTEIN 39"/>
    <property type="match status" value="1"/>
</dbReference>
<sequence length="318" mass="34586">MVPLLSRRIKRRPLPTSMMAPRLTGTPVSNCRPPAPPILAVTLELHSIVDLGAAANTNTTLDSVSNDWFTTRKKQVFVDSGIQIFFIGSGMLTRLVSDGSVDAVCKALERSDPEWRSVDSVDTQGTDSAALGYRAHGRIWFRVDCRVVVNSGRVDQEVVGSSWGLLHHVATSRYLEVMRLLLLNGTGVDAKTSDGHTTLHLAAGELKRDWARILLASGARMDVRGEANGDMPMYIAVSCGDKQMVWLLLAKGCAGTREARNQVGHTMYDTATEEGHGQLFNMLRLGDGLCAMARKGERRGVGKLVDRGAGVNMRDQNG</sequence>
<gene>
    <name evidence="4" type="ORF">J5N97_009824</name>
</gene>
<dbReference type="SUPFAM" id="SSF48403">
    <property type="entry name" value="Ankyrin repeat"/>
    <property type="match status" value="1"/>
</dbReference>
<dbReference type="OrthoDB" id="194358at2759"/>
<organism evidence="4 5">
    <name type="scientific">Dioscorea zingiberensis</name>
    <dbReference type="NCBI Taxonomy" id="325984"/>
    <lineage>
        <taxon>Eukaryota</taxon>
        <taxon>Viridiplantae</taxon>
        <taxon>Streptophyta</taxon>
        <taxon>Embryophyta</taxon>
        <taxon>Tracheophyta</taxon>
        <taxon>Spermatophyta</taxon>
        <taxon>Magnoliopsida</taxon>
        <taxon>Liliopsida</taxon>
        <taxon>Dioscoreales</taxon>
        <taxon>Dioscoreaceae</taxon>
        <taxon>Dioscorea</taxon>
    </lineage>
</organism>
<reference evidence="4" key="2">
    <citation type="journal article" date="2022" name="Hortic Res">
        <title>The genome of Dioscorea zingiberensis sheds light on the biosynthesis, origin and evolution of the medicinally important diosgenin saponins.</title>
        <authorList>
            <person name="Li Y."/>
            <person name="Tan C."/>
            <person name="Li Z."/>
            <person name="Guo J."/>
            <person name="Li S."/>
            <person name="Chen X."/>
            <person name="Wang C."/>
            <person name="Dai X."/>
            <person name="Yang H."/>
            <person name="Song W."/>
            <person name="Hou L."/>
            <person name="Xu J."/>
            <person name="Tong Z."/>
            <person name="Xu A."/>
            <person name="Yuan X."/>
            <person name="Wang W."/>
            <person name="Yang Q."/>
            <person name="Chen L."/>
            <person name="Sun Z."/>
            <person name="Wang K."/>
            <person name="Pan B."/>
            <person name="Chen J."/>
            <person name="Bao Y."/>
            <person name="Liu F."/>
            <person name="Qi X."/>
            <person name="Gang D.R."/>
            <person name="Wen J."/>
            <person name="Li J."/>
        </authorList>
    </citation>
    <scope>NUCLEOTIDE SEQUENCE</scope>
    <source>
        <strain evidence="4">Dzin_1.0</strain>
    </source>
</reference>
<dbReference type="PROSITE" id="PS50297">
    <property type="entry name" value="ANK_REP_REGION"/>
    <property type="match status" value="1"/>
</dbReference>
<keyword evidence="5" id="KW-1185">Reference proteome</keyword>
<dbReference type="InterPro" id="IPR002110">
    <property type="entry name" value="Ankyrin_rpt"/>
</dbReference>
<comment type="caution">
    <text evidence="4">The sequence shown here is derived from an EMBL/GenBank/DDBJ whole genome shotgun (WGS) entry which is preliminary data.</text>
</comment>
<dbReference type="PANTHER" id="PTHR24171">
    <property type="entry name" value="ANKYRIN REPEAT DOMAIN-CONTAINING PROTEIN 39-RELATED"/>
    <property type="match status" value="1"/>
</dbReference>
<keyword evidence="2 3" id="KW-0040">ANK repeat</keyword>